<evidence type="ECO:0000256" key="6">
    <source>
        <dbReference type="ARBA" id="ARBA00022801"/>
    </source>
</evidence>
<gene>
    <name evidence="16" type="ORF">CANARDRAFT_21091</name>
</gene>
<keyword evidence="7" id="KW-0325">Glycoprotein</keyword>
<evidence type="ECO:0000313" key="16">
    <source>
        <dbReference type="EMBL" id="ODV87120.1"/>
    </source>
</evidence>
<dbReference type="STRING" id="983967.A0A1E4T5T1"/>
<dbReference type="GO" id="GO:0031505">
    <property type="term" value="P:fungal-type cell wall organization"/>
    <property type="evidence" value="ECO:0007669"/>
    <property type="project" value="UniProtKB-ARBA"/>
</dbReference>
<evidence type="ECO:0000256" key="4">
    <source>
        <dbReference type="ARBA" id="ARBA00022525"/>
    </source>
</evidence>
<dbReference type="GO" id="GO:0042973">
    <property type="term" value="F:glucan endo-1,3-beta-D-glucosidase activity"/>
    <property type="evidence" value="ECO:0007669"/>
    <property type="project" value="TreeGrafter"/>
</dbReference>
<evidence type="ECO:0000256" key="15">
    <source>
        <dbReference type="SAM" id="SignalP"/>
    </source>
</evidence>
<evidence type="ECO:0000256" key="12">
    <source>
        <dbReference type="ARBA" id="ARBA00041761"/>
    </source>
</evidence>
<keyword evidence="17" id="KW-1185">Reference proteome</keyword>
<comment type="subcellular location">
    <subcellularLocation>
        <location evidence="1">Secreted</location>
        <location evidence="1">Cell wall</location>
    </subcellularLocation>
</comment>
<dbReference type="EMBL" id="KV453848">
    <property type="protein sequence ID" value="ODV87120.1"/>
    <property type="molecule type" value="Genomic_DNA"/>
</dbReference>
<keyword evidence="8 14" id="KW-0326">Glycosidase</keyword>
<dbReference type="Gene3D" id="3.20.20.80">
    <property type="entry name" value="Glycosidases"/>
    <property type="match status" value="1"/>
</dbReference>
<protein>
    <recommendedName>
        <fullName evidence="11">glucan 1,3-beta-glucosidase</fullName>
        <ecNumber evidence="11">3.2.1.58</ecNumber>
    </recommendedName>
    <alternativeName>
        <fullName evidence="12">Exo-1,3-beta-glucanase</fullName>
    </alternativeName>
</protein>
<reference evidence="17" key="1">
    <citation type="submission" date="2016-04" db="EMBL/GenBank/DDBJ databases">
        <title>Comparative genomics of biotechnologically important yeasts.</title>
        <authorList>
            <consortium name="DOE Joint Genome Institute"/>
            <person name="Riley R."/>
            <person name="Haridas S."/>
            <person name="Wolfe K.H."/>
            <person name="Lopes M.R."/>
            <person name="Hittinger C.T."/>
            <person name="Goker M."/>
            <person name="Salamov A."/>
            <person name="Wisecaver J."/>
            <person name="Long T.M."/>
            <person name="Aerts A.L."/>
            <person name="Barry K."/>
            <person name="Choi C."/>
            <person name="Clum A."/>
            <person name="Coughlan A.Y."/>
            <person name="Deshpande S."/>
            <person name="Douglass A.P."/>
            <person name="Hanson S.J."/>
            <person name="Klenk H.-P."/>
            <person name="Labutti K."/>
            <person name="Lapidus A."/>
            <person name="Lindquist E."/>
            <person name="Lipzen A."/>
            <person name="Meier-Kolthoff J.P."/>
            <person name="Ohm R.A."/>
            <person name="Otillar R.P."/>
            <person name="Pangilinan J."/>
            <person name="Peng Y."/>
            <person name="Rokas A."/>
            <person name="Rosa C.A."/>
            <person name="Scheuner C."/>
            <person name="Sibirny A.A."/>
            <person name="Slot J.C."/>
            <person name="Stielow J.B."/>
            <person name="Sun H."/>
            <person name="Kurtzman C.P."/>
            <person name="Blackwell M."/>
            <person name="Grigoriev I.V."/>
            <person name="Jeffries T.W."/>
        </authorList>
    </citation>
    <scope>NUCLEOTIDE SEQUENCE [LARGE SCALE GENOMIC DNA]</scope>
    <source>
        <strain evidence="17">NRRL YB-2248</strain>
    </source>
</reference>
<dbReference type="GO" id="GO:0005576">
    <property type="term" value="C:extracellular region"/>
    <property type="evidence" value="ECO:0007669"/>
    <property type="project" value="TreeGrafter"/>
</dbReference>
<evidence type="ECO:0000256" key="5">
    <source>
        <dbReference type="ARBA" id="ARBA00022729"/>
    </source>
</evidence>
<proteinExistence type="inferred from homology"/>
<feature type="signal peptide" evidence="15">
    <location>
        <begin position="1"/>
        <end position="20"/>
    </location>
</feature>
<dbReference type="Proteomes" id="UP000094801">
    <property type="component" value="Unassembled WGS sequence"/>
</dbReference>
<dbReference type="GO" id="GO:0009277">
    <property type="term" value="C:fungal-type cell wall"/>
    <property type="evidence" value="ECO:0007669"/>
    <property type="project" value="TreeGrafter"/>
</dbReference>
<evidence type="ECO:0000313" key="17">
    <source>
        <dbReference type="Proteomes" id="UP000094801"/>
    </source>
</evidence>
<evidence type="ECO:0000256" key="11">
    <source>
        <dbReference type="ARBA" id="ARBA00038929"/>
    </source>
</evidence>
<evidence type="ECO:0000256" key="7">
    <source>
        <dbReference type="ARBA" id="ARBA00023180"/>
    </source>
</evidence>
<dbReference type="OrthoDB" id="1293114at2759"/>
<dbReference type="InterPro" id="IPR017853">
    <property type="entry name" value="GH"/>
</dbReference>
<keyword evidence="3" id="KW-0134">Cell wall</keyword>
<dbReference type="AlphaFoldDB" id="A0A1E4T5T1"/>
<evidence type="ECO:0000256" key="9">
    <source>
        <dbReference type="ARBA" id="ARBA00023316"/>
    </source>
</evidence>
<evidence type="ECO:0000256" key="3">
    <source>
        <dbReference type="ARBA" id="ARBA00022512"/>
    </source>
</evidence>
<feature type="chain" id="PRO_5009163056" description="glucan 1,3-beta-glucosidase" evidence="15">
    <location>
        <begin position="21"/>
        <end position="309"/>
    </location>
</feature>
<evidence type="ECO:0000256" key="10">
    <source>
        <dbReference type="ARBA" id="ARBA00036824"/>
    </source>
</evidence>
<sequence>MRFSTSVLTALALAITKSNAEASLGFNLGVEATDGSCKTASDYESDLDTLSSYSSTVKTYAVSTCNTLEILGPVCEDKGFTITLGIWPTDETKYAAEKAALTSYLPSISKSTIKAFTVGSESLYRADLTADELASYISEIKDLLSDIKDKNGDSYSDVPVGTVDSWNILVDGANSAVVEAADVLYANAFSYWQGQTMANSSYSFFDDIMQALQTIQTTKGATDIEFWVGETGWPTEGSNYESSEPSVSNAKSFWKNAVCAMRGWGVNTYVFEAFDESWKPDTSGSSVERYWGVWDDTRSLKYDLSCDFN</sequence>
<dbReference type="GO" id="GO:0004338">
    <property type="term" value="F:glucan exo-1,3-beta-glucosidase activity"/>
    <property type="evidence" value="ECO:0007669"/>
    <property type="project" value="UniProtKB-EC"/>
</dbReference>
<comment type="similarity">
    <text evidence="2 13">Belongs to the glycosyl hydrolase 17 family.</text>
</comment>
<dbReference type="EC" id="3.2.1.58" evidence="11"/>
<dbReference type="InterPro" id="IPR000490">
    <property type="entry name" value="Glyco_hydro_17"/>
</dbReference>
<keyword evidence="6 14" id="KW-0378">Hydrolase</keyword>
<organism evidence="16 17">
    <name type="scientific">[Candida] arabinofermentans NRRL YB-2248</name>
    <dbReference type="NCBI Taxonomy" id="983967"/>
    <lineage>
        <taxon>Eukaryota</taxon>
        <taxon>Fungi</taxon>
        <taxon>Dikarya</taxon>
        <taxon>Ascomycota</taxon>
        <taxon>Saccharomycotina</taxon>
        <taxon>Pichiomycetes</taxon>
        <taxon>Pichiales</taxon>
        <taxon>Pichiaceae</taxon>
        <taxon>Ogataea</taxon>
        <taxon>Ogataea/Candida clade</taxon>
    </lineage>
</organism>
<evidence type="ECO:0000256" key="2">
    <source>
        <dbReference type="ARBA" id="ARBA00008773"/>
    </source>
</evidence>
<dbReference type="PANTHER" id="PTHR16631">
    <property type="entry name" value="GLUCAN 1,3-BETA-GLUCOSIDASE"/>
    <property type="match status" value="1"/>
</dbReference>
<keyword evidence="4" id="KW-0964">Secreted</keyword>
<evidence type="ECO:0000256" key="13">
    <source>
        <dbReference type="RuleBase" id="RU004335"/>
    </source>
</evidence>
<keyword evidence="9" id="KW-0961">Cell wall biogenesis/degradation</keyword>
<keyword evidence="5 15" id="KW-0732">Signal</keyword>
<dbReference type="InterPro" id="IPR050732">
    <property type="entry name" value="Beta-glucan_modifiers"/>
</dbReference>
<dbReference type="PANTHER" id="PTHR16631:SF26">
    <property type="entry name" value="GLUCAN 1,3-BETA-GLUCOSIDASE"/>
    <property type="match status" value="1"/>
</dbReference>
<evidence type="ECO:0000256" key="14">
    <source>
        <dbReference type="RuleBase" id="RU004336"/>
    </source>
</evidence>
<comment type="catalytic activity">
    <reaction evidence="10">
        <text>Successive hydrolysis of beta-D-glucose units from the non-reducing ends of (1-&gt;3)-beta-D-glucans, releasing alpha-glucose.</text>
        <dbReference type="EC" id="3.2.1.58"/>
    </reaction>
</comment>
<accession>A0A1E4T5T1</accession>
<dbReference type="GO" id="GO:0005975">
    <property type="term" value="P:carbohydrate metabolic process"/>
    <property type="evidence" value="ECO:0007669"/>
    <property type="project" value="InterPro"/>
</dbReference>
<dbReference type="GO" id="GO:0009986">
    <property type="term" value="C:cell surface"/>
    <property type="evidence" value="ECO:0007669"/>
    <property type="project" value="TreeGrafter"/>
</dbReference>
<dbReference type="PROSITE" id="PS00587">
    <property type="entry name" value="GLYCOSYL_HYDROL_F17"/>
    <property type="match status" value="1"/>
</dbReference>
<evidence type="ECO:0000256" key="8">
    <source>
        <dbReference type="ARBA" id="ARBA00023295"/>
    </source>
</evidence>
<name>A0A1E4T5T1_9ASCO</name>
<evidence type="ECO:0000256" key="1">
    <source>
        <dbReference type="ARBA" id="ARBA00004191"/>
    </source>
</evidence>
<dbReference type="FunFam" id="3.20.20.80:FF:000105">
    <property type="entry name" value="Glucan 1,3-beta-glucosidase"/>
    <property type="match status" value="1"/>
</dbReference>
<dbReference type="Pfam" id="PF00332">
    <property type="entry name" value="Glyco_hydro_17"/>
    <property type="match status" value="1"/>
</dbReference>
<dbReference type="SUPFAM" id="SSF51445">
    <property type="entry name" value="(Trans)glycosidases"/>
    <property type="match status" value="1"/>
</dbReference>